<gene>
    <name evidence="4" type="primary">sseA</name>
    <name evidence="4" type="ORF">NCTC11938_01262</name>
</gene>
<dbReference type="PANTHER" id="PTHR11364">
    <property type="entry name" value="THIOSULFATE SULFERTANSFERASE"/>
    <property type="match status" value="1"/>
</dbReference>
<dbReference type="Proteomes" id="UP000254191">
    <property type="component" value="Unassembled WGS sequence"/>
</dbReference>
<evidence type="ECO:0000256" key="1">
    <source>
        <dbReference type="ARBA" id="ARBA00022679"/>
    </source>
</evidence>
<proteinExistence type="predicted"/>
<dbReference type="PROSITE" id="PS00380">
    <property type="entry name" value="RHODANESE_1"/>
    <property type="match status" value="1"/>
</dbReference>
<dbReference type="Pfam" id="PF00581">
    <property type="entry name" value="Rhodanese"/>
    <property type="match status" value="1"/>
</dbReference>
<evidence type="ECO:0000256" key="2">
    <source>
        <dbReference type="ARBA" id="ARBA00022737"/>
    </source>
</evidence>
<keyword evidence="1 4" id="KW-0808">Transferase</keyword>
<dbReference type="InterPro" id="IPR001763">
    <property type="entry name" value="Rhodanese-like_dom"/>
</dbReference>
<dbReference type="GO" id="GO:0016784">
    <property type="term" value="F:3-mercaptopyruvate sulfurtransferase activity"/>
    <property type="evidence" value="ECO:0007669"/>
    <property type="project" value="UniProtKB-EC"/>
</dbReference>
<dbReference type="AlphaFoldDB" id="A0A379FHB9"/>
<dbReference type="EC" id="2.8.1.2" evidence="4"/>
<dbReference type="GO" id="GO:0004792">
    <property type="term" value="F:thiosulfate-cyanide sulfurtransferase activity"/>
    <property type="evidence" value="ECO:0007669"/>
    <property type="project" value="InterPro"/>
</dbReference>
<dbReference type="PROSITE" id="PS50206">
    <property type="entry name" value="RHODANESE_3"/>
    <property type="match status" value="1"/>
</dbReference>
<dbReference type="GO" id="GO:0005829">
    <property type="term" value="C:cytosol"/>
    <property type="evidence" value="ECO:0007669"/>
    <property type="project" value="TreeGrafter"/>
</dbReference>
<keyword evidence="4" id="KW-0670">Pyruvate</keyword>
<dbReference type="InterPro" id="IPR045078">
    <property type="entry name" value="TST/MPST-like"/>
</dbReference>
<dbReference type="InterPro" id="IPR001307">
    <property type="entry name" value="Thiosulphate_STrfase_CS"/>
</dbReference>
<dbReference type="Gene3D" id="3.40.250.10">
    <property type="entry name" value="Rhodanese-like domain"/>
    <property type="match status" value="1"/>
</dbReference>
<dbReference type="SMART" id="SM00450">
    <property type="entry name" value="RHOD"/>
    <property type="match status" value="1"/>
</dbReference>
<dbReference type="EMBL" id="UGTS01000004">
    <property type="protein sequence ID" value="SUC19396.1"/>
    <property type="molecule type" value="Genomic_DNA"/>
</dbReference>
<evidence type="ECO:0000259" key="3">
    <source>
        <dbReference type="PROSITE" id="PS50206"/>
    </source>
</evidence>
<keyword evidence="2" id="KW-0677">Repeat</keyword>
<evidence type="ECO:0000313" key="4">
    <source>
        <dbReference type="EMBL" id="SUC19396.1"/>
    </source>
</evidence>
<organism evidence="4 5">
    <name type="scientific">Proteus mirabilis</name>
    <dbReference type="NCBI Taxonomy" id="584"/>
    <lineage>
        <taxon>Bacteria</taxon>
        <taxon>Pseudomonadati</taxon>
        <taxon>Pseudomonadota</taxon>
        <taxon>Gammaproteobacteria</taxon>
        <taxon>Enterobacterales</taxon>
        <taxon>Morganellaceae</taxon>
        <taxon>Proteus</taxon>
    </lineage>
</organism>
<evidence type="ECO:0000313" key="5">
    <source>
        <dbReference type="Proteomes" id="UP000254191"/>
    </source>
</evidence>
<name>A0A379FHB9_PROMI</name>
<reference evidence="4 5" key="1">
    <citation type="submission" date="2018-06" db="EMBL/GenBank/DDBJ databases">
        <authorList>
            <consortium name="Pathogen Informatics"/>
            <person name="Doyle S."/>
        </authorList>
    </citation>
    <scope>NUCLEOTIDE SEQUENCE [LARGE SCALE GENOMIC DNA]</scope>
    <source>
        <strain evidence="4 5">NCTC11938</strain>
    </source>
</reference>
<feature type="domain" description="Rhodanese" evidence="3">
    <location>
        <begin position="17"/>
        <end position="110"/>
    </location>
</feature>
<dbReference type="PANTHER" id="PTHR11364:SF27">
    <property type="entry name" value="SULFURTRANSFERASE"/>
    <property type="match status" value="1"/>
</dbReference>
<dbReference type="InterPro" id="IPR036873">
    <property type="entry name" value="Rhodanese-like_dom_sf"/>
</dbReference>
<protein>
    <submittedName>
        <fullName evidence="4">3-mercaptopyruvate sulfurtransferase</fullName>
        <ecNumber evidence="4">2.8.1.2</ecNumber>
    </submittedName>
</protein>
<sequence length="174" mass="19999">MEFDYFVTPQWLFEHHDDQDLVIVDVSAPMPTQDIDYHQRYLERHIPGAHFFDLDEIADKTTSLPHMLPSDTLFSETLTQLGISNNTTVILYDIGNLFSAPRGWWTFTNLRLSQGAYSGRWFTSLGRKRGSPLRKEKRPTSQPLTLLSSHATLNAVSINKQILDNLTTQQNQIH</sequence>
<dbReference type="CDD" id="cd01448">
    <property type="entry name" value="TST_Repeat_1"/>
    <property type="match status" value="1"/>
</dbReference>
<dbReference type="SUPFAM" id="SSF52821">
    <property type="entry name" value="Rhodanese/Cell cycle control phosphatase"/>
    <property type="match status" value="1"/>
</dbReference>
<accession>A0A379FHB9</accession>